<reference evidence="2 3" key="1">
    <citation type="submission" date="2023-09" db="EMBL/GenBank/DDBJ databases">
        <title>Multi-omics analysis of a traditional fermented food reveals byproduct-associated fungal strains for waste-to-food upcycling.</title>
        <authorList>
            <consortium name="Lawrence Berkeley National Laboratory"/>
            <person name="Rekdal V.M."/>
            <person name="Villalobos-Escobedo J.M."/>
            <person name="Rodriguez-Valeron N."/>
            <person name="Garcia M.O."/>
            <person name="Vasquez D.P."/>
            <person name="Damayanti I."/>
            <person name="Sorensen P.M."/>
            <person name="Baidoo E.E."/>
            <person name="De Carvalho A.C."/>
            <person name="Riley R."/>
            <person name="Lipzen A."/>
            <person name="He G."/>
            <person name="Yan M."/>
            <person name="Haridas S."/>
            <person name="Daum C."/>
            <person name="Yoshinaga Y."/>
            <person name="Ng V."/>
            <person name="Grigoriev I.V."/>
            <person name="Munk R."/>
            <person name="Nuraida L."/>
            <person name="Wijaya C.H."/>
            <person name="Morales P.-C."/>
            <person name="Keasling J.D."/>
        </authorList>
    </citation>
    <scope>NUCLEOTIDE SEQUENCE [LARGE SCALE GENOMIC DNA]</scope>
    <source>
        <strain evidence="2 3">FGSC 2613</strain>
    </source>
</reference>
<feature type="region of interest" description="Disordered" evidence="1">
    <location>
        <begin position="52"/>
        <end position="77"/>
    </location>
</feature>
<evidence type="ECO:0000256" key="1">
    <source>
        <dbReference type="SAM" id="MobiDB-lite"/>
    </source>
</evidence>
<protein>
    <submittedName>
        <fullName evidence="2">Uncharacterized protein</fullName>
    </submittedName>
</protein>
<dbReference type="Proteomes" id="UP001451303">
    <property type="component" value="Unassembled WGS sequence"/>
</dbReference>
<evidence type="ECO:0000313" key="3">
    <source>
        <dbReference type="Proteomes" id="UP001451303"/>
    </source>
</evidence>
<gene>
    <name evidence="2" type="ORF">QR685DRAFT_575928</name>
</gene>
<dbReference type="EMBL" id="JAVLET010000015">
    <property type="protein sequence ID" value="KAL0465866.1"/>
    <property type="molecule type" value="Genomic_DNA"/>
</dbReference>
<name>A0ABR3CZJ9_NEUIN</name>
<organism evidence="2 3">
    <name type="scientific">Neurospora intermedia</name>
    <dbReference type="NCBI Taxonomy" id="5142"/>
    <lineage>
        <taxon>Eukaryota</taxon>
        <taxon>Fungi</taxon>
        <taxon>Dikarya</taxon>
        <taxon>Ascomycota</taxon>
        <taxon>Pezizomycotina</taxon>
        <taxon>Sordariomycetes</taxon>
        <taxon>Sordariomycetidae</taxon>
        <taxon>Sordariales</taxon>
        <taxon>Sordariaceae</taxon>
        <taxon>Neurospora</taxon>
    </lineage>
</organism>
<comment type="caution">
    <text evidence="2">The sequence shown here is derived from an EMBL/GenBank/DDBJ whole genome shotgun (WGS) entry which is preliminary data.</text>
</comment>
<accession>A0ABR3CZJ9</accession>
<evidence type="ECO:0000313" key="2">
    <source>
        <dbReference type="EMBL" id="KAL0465866.1"/>
    </source>
</evidence>
<feature type="region of interest" description="Disordered" evidence="1">
    <location>
        <begin position="1"/>
        <end position="25"/>
    </location>
</feature>
<sequence>MAAWHEETSVTGGIVDTGKGSQDLSLQPLTSPDPLFLMSEVRLASLESHGVRRARRMRGEQLNPGDGAVRPMTTSPSRPVLILNGAHALCGPCISPEMEASRGFGGSSKVPRGDDSGEVCLGLSCWRVDPSLVQDKITWTAAEPNFQNYT</sequence>
<proteinExistence type="predicted"/>
<keyword evidence="3" id="KW-1185">Reference proteome</keyword>